<dbReference type="GO" id="GO:0005198">
    <property type="term" value="F:structural molecule activity"/>
    <property type="evidence" value="ECO:0007669"/>
    <property type="project" value="InterPro"/>
</dbReference>
<comment type="caution">
    <text evidence="1">The sequence shown here is derived from an EMBL/GenBank/DDBJ whole genome shotgun (WGS) entry which is preliminary data.</text>
</comment>
<evidence type="ECO:0000313" key="2">
    <source>
        <dbReference type="Proteomes" id="UP001055091"/>
    </source>
</evidence>
<evidence type="ECO:0000313" key="1">
    <source>
        <dbReference type="EMBL" id="GKG99433.1"/>
    </source>
</evidence>
<proteinExistence type="predicted"/>
<dbReference type="Proteomes" id="UP001055091">
    <property type="component" value="Unassembled WGS sequence"/>
</dbReference>
<dbReference type="RefSeq" id="WP_118076816.1">
    <property type="nucleotide sequence ID" value="NZ_BQNJ01000001.1"/>
</dbReference>
<organism evidence="1 2">
    <name type="scientific">Hungatella hathewayi</name>
    <dbReference type="NCBI Taxonomy" id="154046"/>
    <lineage>
        <taxon>Bacteria</taxon>
        <taxon>Bacillati</taxon>
        <taxon>Bacillota</taxon>
        <taxon>Clostridia</taxon>
        <taxon>Lachnospirales</taxon>
        <taxon>Lachnospiraceae</taxon>
        <taxon>Hungatella</taxon>
    </lineage>
</organism>
<gene>
    <name evidence="1" type="ORF">CE91St55_14150</name>
</gene>
<dbReference type="EMBL" id="BQNJ01000001">
    <property type="protein sequence ID" value="GKG99433.1"/>
    <property type="molecule type" value="Genomic_DNA"/>
</dbReference>
<sequence length="556" mass="62958">MPNLIRPPDDKDRAAFLRMLFLRTEQRLLAEIRRKRAQGYVEYAEVAALKRTQKILQDMVDESWDYVPAMIEKVFYHSDAAARGYANAAGLTITQTSVVEQLANNLLGDIIEAAETAQKSIEEGFQVGRREAGSLREAAMKSVAEEKAAGYGPGKAAKTMAGQLQQEGITAFVDKAGRKWSLQDYCNMATRTTVRQAEVAAILTADPDHDLYKIVKIGTTCPICAPLEGRVYSRSGTDPDYPPLTKAFGKIDPAGTDDLTNTYLNIHPNCLHALVKYTTIGKTEKQIQKDKDFSSFEKNPITVDPRTKKQIAAYKEKVKNRQQLLSDYKQYERYREVCGEDVPKTFEKFRDMKYNETGKWKQTQALYRKTNAYNRIIAKEPAITGDLKAISEKTGVKMAGLEHRLKTKESFLRKVNADSGNSLEAEKIRETISSTGDVIRYTYIDHPTSLAGSYQEITRAMLEKGYESVKVKNFWTNKGNPYNGINCTFKTPDGQRFEVQFHTPESYSIKDGMHKDYEAWRVLDPVSDKARALRKKMMEQSQGMEIPAYIEEVKNQ</sequence>
<dbReference type="AlphaFoldDB" id="A0A413XDI5"/>
<dbReference type="Pfam" id="PF06152">
    <property type="entry name" value="Phage_min_cap2"/>
    <property type="match status" value="1"/>
</dbReference>
<reference evidence="1" key="1">
    <citation type="submission" date="2022-01" db="EMBL/GenBank/DDBJ databases">
        <title>Novel bile acid biosynthetic pathways are enriched in the microbiome of centenarians.</title>
        <authorList>
            <person name="Sato Y."/>
            <person name="Atarashi K."/>
            <person name="Plichta R.D."/>
            <person name="Arai Y."/>
            <person name="Sasajima S."/>
            <person name="Kearney M.S."/>
            <person name="Suda W."/>
            <person name="Takeshita K."/>
            <person name="Sasaki T."/>
            <person name="Okamoto S."/>
            <person name="Skelly N.A."/>
            <person name="Okamura Y."/>
            <person name="Vlamakis H."/>
            <person name="Li Y."/>
            <person name="Tanoue T."/>
            <person name="Takei H."/>
            <person name="Nittono H."/>
            <person name="Narushima S."/>
            <person name="Irie J."/>
            <person name="Itoh H."/>
            <person name="Moriya K."/>
            <person name="Sugiura Y."/>
            <person name="Suematsu M."/>
            <person name="Moritoki N."/>
            <person name="Shibata S."/>
            <person name="Littman R.D."/>
            <person name="Fischbach A.M."/>
            <person name="Uwamino Y."/>
            <person name="Inoue T."/>
            <person name="Honda A."/>
            <person name="Hattori M."/>
            <person name="Murai T."/>
            <person name="Xavier J.R."/>
            <person name="Hirose N."/>
            <person name="Honda K."/>
        </authorList>
    </citation>
    <scope>NUCLEOTIDE SEQUENCE</scope>
    <source>
        <strain evidence="1">CE91-St55</strain>
    </source>
</reference>
<name>A0A413XDI5_9FIRM</name>
<protein>
    <submittedName>
        <fullName evidence="1">Uncharacterized protein</fullName>
    </submittedName>
</protein>
<dbReference type="InterPro" id="IPR009319">
    <property type="entry name" value="Phage_A118_VSP1"/>
</dbReference>
<accession>A0A413XDI5</accession>